<reference evidence="1 2" key="1">
    <citation type="submission" date="2017-01" db="EMBL/GenBank/DDBJ databases">
        <title>Draft genome sequence of an E. coli strain isolated from human, in Amazon, Brazil.</title>
        <authorList>
            <person name="Moura Q."/>
            <person name="Fernandes M.R."/>
            <person name="Cerdeira L."/>
            <person name="Vianello M."/>
            <person name="Souza T.A."/>
            <person name="Ienne S."/>
            <person name="Lincopan N."/>
        </authorList>
    </citation>
    <scope>NUCLEOTIDE SEQUENCE [LARGE SCALE GENOMIC DNA]</scope>
    <source>
        <strain evidence="1 2">ICBEcBL-II-13</strain>
    </source>
</reference>
<proteinExistence type="predicted"/>
<organism evidence="1 2">
    <name type="scientific">Escherichia coli</name>
    <dbReference type="NCBI Taxonomy" id="562"/>
    <lineage>
        <taxon>Bacteria</taxon>
        <taxon>Pseudomonadati</taxon>
        <taxon>Pseudomonadota</taxon>
        <taxon>Gammaproteobacteria</taxon>
        <taxon>Enterobacterales</taxon>
        <taxon>Enterobacteriaceae</taxon>
        <taxon>Escherichia</taxon>
    </lineage>
</organism>
<dbReference type="EMBL" id="MTPS01000158">
    <property type="protein sequence ID" value="ONG34944.1"/>
    <property type="molecule type" value="Genomic_DNA"/>
</dbReference>
<dbReference type="RefSeq" id="WP_048969640.1">
    <property type="nucleotide sequence ID" value="NZ_JAANZZ010000041.1"/>
</dbReference>
<dbReference type="CDD" id="cd14744">
    <property type="entry name" value="PAAR_CT_2"/>
    <property type="match status" value="1"/>
</dbReference>
<evidence type="ECO:0008006" key="3">
    <source>
        <dbReference type="Google" id="ProtNLM"/>
    </source>
</evidence>
<accession>A0A1V2GI81</accession>
<name>A0A1V2GI81_ECOLX</name>
<dbReference type="InterPro" id="IPR008727">
    <property type="entry name" value="PAAR_motif"/>
</dbReference>
<evidence type="ECO:0000313" key="1">
    <source>
        <dbReference type="EMBL" id="ONG34944.1"/>
    </source>
</evidence>
<dbReference type="AlphaFoldDB" id="A0A1V2GI81"/>
<gene>
    <name evidence="1" type="ORF">BXT93_10730</name>
</gene>
<dbReference type="Pfam" id="PF05488">
    <property type="entry name" value="PAAR_motif"/>
    <property type="match status" value="1"/>
</dbReference>
<sequence length="87" mass="8926">MKGIVVLGDKTTHGGQVISVSSSMVINGKKVALVGDKINCPVKGHGINTIIEGSSDWISDGKQVVVNGCRCECDCVVISSIADALIG</sequence>
<dbReference type="Gene3D" id="2.60.200.60">
    <property type="match status" value="1"/>
</dbReference>
<comment type="caution">
    <text evidence="1">The sequence shown here is derived from an EMBL/GenBank/DDBJ whole genome shotgun (WGS) entry which is preliminary data.</text>
</comment>
<evidence type="ECO:0000313" key="2">
    <source>
        <dbReference type="Proteomes" id="UP000188967"/>
    </source>
</evidence>
<dbReference type="Proteomes" id="UP000188967">
    <property type="component" value="Unassembled WGS sequence"/>
</dbReference>
<protein>
    <recommendedName>
        <fullName evidence="3">PAAR domain-containing protein</fullName>
    </recommendedName>
</protein>